<evidence type="ECO:0000313" key="2">
    <source>
        <dbReference type="EMBL" id="KDB21442.1"/>
    </source>
</evidence>
<dbReference type="EMBL" id="AOKY01000496">
    <property type="protein sequence ID" value="KDB21442.1"/>
    <property type="molecule type" value="Genomic_DNA"/>
</dbReference>
<feature type="compositionally biased region" description="Low complexity" evidence="1">
    <location>
        <begin position="283"/>
        <end position="320"/>
    </location>
</feature>
<gene>
    <name evidence="2" type="ORF">H109_06611</name>
</gene>
<sequence length="407" mass="44204">MNPYMSWAILLLTAGGLGYYYKNGSTAKSRTASLKPSERQESGPAGSKKEKAKQRTKQRKSPQPETSSSRNNSSEASNGVNSPAAVPETKKEQRAVEAAEESISTSNGGMNDNYEFAKQFSKARNGTPLAAKPKAGTSTKPKKQAKQQKTQQQEQQQPQTNGVSHANHVSTAASSTTGADADDDMSPINSPRVKPAGDVTDMLEEPAPAASVLRLTGDMEDAQNGKKKKKQQNSFKSVETKKQRQARRKREEKNEMVKQAEKARRAMVESQMHTAREYERQQAKSAASPPSANAWASSSNPTPTTNGNTTSNGTSTKPPSSAMPLLDTFEPAPAQPTPTQAGGERKPWTKDLPSEEEQMRMLNSLSSENEWTTVSNRKKEKRSKGMAESTSEASSSEVHANPIETSW</sequence>
<feature type="compositionally biased region" description="Basic residues" evidence="1">
    <location>
        <begin position="50"/>
        <end position="60"/>
    </location>
</feature>
<dbReference type="OrthoDB" id="4207724at2759"/>
<feature type="compositionally biased region" description="Basic and acidic residues" evidence="1">
    <location>
        <begin position="249"/>
        <end position="267"/>
    </location>
</feature>
<feature type="region of interest" description="Disordered" evidence="1">
    <location>
        <begin position="24"/>
        <end position="407"/>
    </location>
</feature>
<feature type="compositionally biased region" description="Low complexity" evidence="1">
    <location>
        <begin position="387"/>
        <end position="397"/>
    </location>
</feature>
<dbReference type="Proteomes" id="UP000024533">
    <property type="component" value="Unassembled WGS sequence"/>
</dbReference>
<dbReference type="OMA" id="ENEWTTV"/>
<organism evidence="2 3">
    <name type="scientific">Trichophyton interdigitale (strain MR816)</name>
    <dbReference type="NCBI Taxonomy" id="1215338"/>
    <lineage>
        <taxon>Eukaryota</taxon>
        <taxon>Fungi</taxon>
        <taxon>Dikarya</taxon>
        <taxon>Ascomycota</taxon>
        <taxon>Pezizomycotina</taxon>
        <taxon>Eurotiomycetes</taxon>
        <taxon>Eurotiomycetidae</taxon>
        <taxon>Onygenales</taxon>
        <taxon>Arthrodermataceae</taxon>
        <taxon>Trichophyton</taxon>
    </lineage>
</organism>
<evidence type="ECO:0000256" key="1">
    <source>
        <dbReference type="SAM" id="MobiDB-lite"/>
    </source>
</evidence>
<feature type="compositionally biased region" description="Basic and acidic residues" evidence="1">
    <location>
        <begin position="88"/>
        <end position="97"/>
    </location>
</feature>
<feature type="compositionally biased region" description="Polar residues" evidence="1">
    <location>
        <begin position="361"/>
        <end position="375"/>
    </location>
</feature>
<feature type="compositionally biased region" description="Low complexity" evidence="1">
    <location>
        <begin position="67"/>
        <end position="78"/>
    </location>
</feature>
<feature type="compositionally biased region" description="Low complexity" evidence="1">
    <location>
        <begin position="147"/>
        <end position="160"/>
    </location>
</feature>
<proteinExistence type="predicted"/>
<keyword evidence="3" id="KW-1185">Reference proteome</keyword>
<feature type="compositionally biased region" description="Polar residues" evidence="1">
    <location>
        <begin position="24"/>
        <end position="34"/>
    </location>
</feature>
<accession>A0A059J1Q5</accession>
<evidence type="ECO:0000313" key="3">
    <source>
        <dbReference type="Proteomes" id="UP000024533"/>
    </source>
</evidence>
<feature type="compositionally biased region" description="Low complexity" evidence="1">
    <location>
        <begin position="170"/>
        <end position="179"/>
    </location>
</feature>
<dbReference type="HOGENOM" id="CLU_050102_0_0_1"/>
<feature type="compositionally biased region" description="Basic and acidic residues" evidence="1">
    <location>
        <begin position="343"/>
        <end position="359"/>
    </location>
</feature>
<reference evidence="2 3" key="1">
    <citation type="submission" date="2014-02" db="EMBL/GenBank/DDBJ databases">
        <title>The Genome Sequence of Trichophyton interdigitale MR816.</title>
        <authorList>
            <consortium name="The Broad Institute Genomics Platform"/>
            <person name="Cuomo C.A."/>
            <person name="White T.C."/>
            <person name="Graser Y."/>
            <person name="Martinez-Rossi N."/>
            <person name="Heitman J."/>
            <person name="Young S.K."/>
            <person name="Zeng Q."/>
            <person name="Gargeya S."/>
            <person name="Abouelleil A."/>
            <person name="Alvarado L."/>
            <person name="Chapman S.B."/>
            <person name="Gainer-Dewar J."/>
            <person name="Goldberg J."/>
            <person name="Griggs A."/>
            <person name="Gujja S."/>
            <person name="Hansen M."/>
            <person name="Howarth C."/>
            <person name="Imamovic A."/>
            <person name="Larimer J."/>
            <person name="Martinez D."/>
            <person name="Murphy C."/>
            <person name="Pearson M.D."/>
            <person name="Persinoti G."/>
            <person name="Poon T."/>
            <person name="Priest M."/>
            <person name="Roberts A.D."/>
            <person name="Saif S."/>
            <person name="Shea T.D."/>
            <person name="Sykes S.N."/>
            <person name="Wortman J."/>
            <person name="Nusbaum C."/>
            <person name="Birren B."/>
        </authorList>
    </citation>
    <scope>NUCLEOTIDE SEQUENCE [LARGE SCALE GENOMIC DNA]</scope>
    <source>
        <strain evidence="2 3">MR816</strain>
    </source>
</reference>
<dbReference type="AlphaFoldDB" id="A0A059J1Q5"/>
<protein>
    <submittedName>
        <fullName evidence="2">Uncharacterized protein</fullName>
    </submittedName>
</protein>
<comment type="caution">
    <text evidence="2">The sequence shown here is derived from an EMBL/GenBank/DDBJ whole genome shotgun (WGS) entry which is preliminary data.</text>
</comment>
<name>A0A059J1Q5_TRIIM</name>